<dbReference type="InterPro" id="IPR003651">
    <property type="entry name" value="Endonuclease3_FeS-loop_motif"/>
</dbReference>
<evidence type="ECO:0000256" key="13">
    <source>
        <dbReference type="ARBA" id="ARBA00023295"/>
    </source>
</evidence>
<dbReference type="Pfam" id="PF14815">
    <property type="entry name" value="NUDIX_4"/>
    <property type="match status" value="1"/>
</dbReference>
<keyword evidence="9" id="KW-0378">Hydrolase</keyword>
<dbReference type="SUPFAM" id="SSF55811">
    <property type="entry name" value="Nudix"/>
    <property type="match status" value="1"/>
</dbReference>
<dbReference type="InterPro" id="IPR029119">
    <property type="entry name" value="MutY_C"/>
</dbReference>
<keyword evidence="6" id="KW-0004">4Fe-4S</keyword>
<evidence type="ECO:0000256" key="8">
    <source>
        <dbReference type="ARBA" id="ARBA00022763"/>
    </source>
</evidence>
<evidence type="ECO:0000256" key="3">
    <source>
        <dbReference type="ARBA" id="ARBA00008343"/>
    </source>
</evidence>
<dbReference type="SMART" id="SM00478">
    <property type="entry name" value="ENDO3c"/>
    <property type="match status" value="1"/>
</dbReference>
<keyword evidence="17" id="KW-1185">Reference proteome</keyword>
<dbReference type="EC" id="3.2.2.31" evidence="4 14"/>
<keyword evidence="10 14" id="KW-0408">Iron</keyword>
<dbReference type="Gene3D" id="3.90.79.10">
    <property type="entry name" value="Nucleoside Triphosphate Pyrophosphohydrolase"/>
    <property type="match status" value="1"/>
</dbReference>
<comment type="catalytic activity">
    <reaction evidence="1 14">
        <text>Hydrolyzes free adenine bases from 7,8-dihydro-8-oxoguanine:adenine mismatched double-stranded DNA, leaving an apurinic site.</text>
        <dbReference type="EC" id="3.2.2.31"/>
    </reaction>
</comment>
<feature type="domain" description="HhH-GPD" evidence="15">
    <location>
        <begin position="42"/>
        <end position="191"/>
    </location>
</feature>
<evidence type="ECO:0000256" key="1">
    <source>
        <dbReference type="ARBA" id="ARBA00000843"/>
    </source>
</evidence>
<evidence type="ECO:0000256" key="6">
    <source>
        <dbReference type="ARBA" id="ARBA00022485"/>
    </source>
</evidence>
<evidence type="ECO:0000256" key="9">
    <source>
        <dbReference type="ARBA" id="ARBA00022801"/>
    </source>
</evidence>
<dbReference type="Proteomes" id="UP000595197">
    <property type="component" value="Chromosome"/>
</dbReference>
<evidence type="ECO:0000256" key="4">
    <source>
        <dbReference type="ARBA" id="ARBA00012045"/>
    </source>
</evidence>
<dbReference type="PANTHER" id="PTHR42944:SF1">
    <property type="entry name" value="ADENINE DNA GLYCOSYLASE"/>
    <property type="match status" value="1"/>
</dbReference>
<comment type="function">
    <text evidence="2">Adenine glycosylase active on G-A mispairs. MutY also corrects error-prone DNA synthesis past GO lesions which are due to the oxidatively damaged form of guanine: 7,8-dihydro-8-oxoguanine (8-oxo-dGTP).</text>
</comment>
<evidence type="ECO:0000256" key="7">
    <source>
        <dbReference type="ARBA" id="ARBA00022723"/>
    </source>
</evidence>
<evidence type="ECO:0000256" key="12">
    <source>
        <dbReference type="ARBA" id="ARBA00023204"/>
    </source>
</evidence>
<dbReference type="Gene3D" id="1.10.1670.10">
    <property type="entry name" value="Helix-hairpin-Helix base-excision DNA repair enzymes (C-terminal)"/>
    <property type="match status" value="1"/>
</dbReference>
<keyword evidence="8 14" id="KW-0227">DNA damage</keyword>
<gene>
    <name evidence="16" type="primary">mutY</name>
    <name evidence="16" type="ORF">IGS68_04430</name>
</gene>
<dbReference type="Gene3D" id="1.10.340.30">
    <property type="entry name" value="Hypothetical protein, domain 2"/>
    <property type="match status" value="1"/>
</dbReference>
<keyword evidence="7" id="KW-0479">Metal-binding</keyword>
<keyword evidence="11" id="KW-0411">Iron-sulfur</keyword>
<evidence type="ECO:0000313" key="16">
    <source>
        <dbReference type="EMBL" id="QQP90505.1"/>
    </source>
</evidence>
<comment type="similarity">
    <text evidence="3 14">Belongs to the Nth/MutY family.</text>
</comment>
<keyword evidence="13 14" id="KW-0326">Glycosidase</keyword>
<keyword evidence="12" id="KW-0234">DNA repair</keyword>
<dbReference type="Pfam" id="PF00730">
    <property type="entry name" value="HhH-GPD"/>
    <property type="match status" value="1"/>
</dbReference>
<accession>A0ABX7B7Z8</accession>
<dbReference type="InterPro" id="IPR011257">
    <property type="entry name" value="DNA_glycosylase"/>
</dbReference>
<reference evidence="16" key="1">
    <citation type="submission" date="2021-02" db="EMBL/GenBank/DDBJ databases">
        <title>Skermanella TT6 skin isolate.</title>
        <authorList>
            <person name="Lee K."/>
            <person name="Ganzorig M."/>
        </authorList>
    </citation>
    <scope>NUCLEOTIDE SEQUENCE</scope>
    <source>
        <strain evidence="16">TT6</strain>
    </source>
</reference>
<evidence type="ECO:0000256" key="11">
    <source>
        <dbReference type="ARBA" id="ARBA00023014"/>
    </source>
</evidence>
<proteinExistence type="inferred from homology"/>
<evidence type="ECO:0000256" key="14">
    <source>
        <dbReference type="RuleBase" id="RU365096"/>
    </source>
</evidence>
<dbReference type="InterPro" id="IPR003265">
    <property type="entry name" value="HhH-GPD_domain"/>
</dbReference>
<sequence>MEPDELARSMLGWYDRHRRVLPWRAPAGRTADPYHVWLSEIMLQQTTVVTVGPYFQELLRRWPTVADLAAADLDAVLHAWAGLGYYARARNLHKCARVVADGHGGRFPDNEQELRQLPGIGAYTAAAVAAIAFDRRATVLDGNVERVMARLFAVEEPLPASKEKLRALADTITPDRRPGDYAQAVMDLGATVCTPRKPKCPRCPWHDGCAARAAGIAESLPRKTPKAEKPTRRGTAFWLLNPEGAVLLRRRPESGLLGGMIEVPSGDWLERPAQSLAAASVQAPFAASWRLLPGLVRHTFTHFHLELQVAAARLGAGDGDGWMRADGIWVPVDRLSEHAVPTVMRKVVRHALGSIGVPE</sequence>
<dbReference type="PROSITE" id="PS00764">
    <property type="entry name" value="ENDONUCLEASE_III_1"/>
    <property type="match status" value="1"/>
</dbReference>
<dbReference type="CDD" id="cd00056">
    <property type="entry name" value="ENDO3c"/>
    <property type="match status" value="1"/>
</dbReference>
<dbReference type="CDD" id="cd03431">
    <property type="entry name" value="NUDIX_DNA_Glycosylase_C-MutY"/>
    <property type="match status" value="1"/>
</dbReference>
<dbReference type="InterPro" id="IPR005760">
    <property type="entry name" value="A/G_AdeGlyc_MutY"/>
</dbReference>
<evidence type="ECO:0000256" key="5">
    <source>
        <dbReference type="ARBA" id="ARBA00022023"/>
    </source>
</evidence>
<dbReference type="PROSITE" id="PS01155">
    <property type="entry name" value="ENDONUCLEASE_III_2"/>
    <property type="match status" value="1"/>
</dbReference>
<dbReference type="InterPro" id="IPR000445">
    <property type="entry name" value="HhH_motif"/>
</dbReference>
<dbReference type="InterPro" id="IPR044298">
    <property type="entry name" value="MIG/MutY"/>
</dbReference>
<organism evidence="16 17">
    <name type="scientific">Skermanella cutis</name>
    <dbReference type="NCBI Taxonomy" id="2775420"/>
    <lineage>
        <taxon>Bacteria</taxon>
        <taxon>Pseudomonadati</taxon>
        <taxon>Pseudomonadota</taxon>
        <taxon>Alphaproteobacteria</taxon>
        <taxon>Rhodospirillales</taxon>
        <taxon>Azospirillaceae</taxon>
        <taxon>Skermanella</taxon>
    </lineage>
</organism>
<dbReference type="RefSeq" id="WP_201077642.1">
    <property type="nucleotide sequence ID" value="NZ_CP067420.1"/>
</dbReference>
<comment type="cofactor">
    <cofactor evidence="14">
        <name>[4Fe-4S] cluster</name>
        <dbReference type="ChEBI" id="CHEBI:49883"/>
    </cofactor>
    <text evidence="14">Binds 1 [4Fe-4S] cluster.</text>
</comment>
<dbReference type="NCBIfam" id="TIGR01084">
    <property type="entry name" value="mutY"/>
    <property type="match status" value="1"/>
</dbReference>
<dbReference type="PANTHER" id="PTHR42944">
    <property type="entry name" value="ADENINE DNA GLYCOSYLASE"/>
    <property type="match status" value="1"/>
</dbReference>
<evidence type="ECO:0000256" key="2">
    <source>
        <dbReference type="ARBA" id="ARBA00002933"/>
    </source>
</evidence>
<dbReference type="Pfam" id="PF00633">
    <property type="entry name" value="HHH"/>
    <property type="match status" value="1"/>
</dbReference>
<dbReference type="InterPro" id="IPR004035">
    <property type="entry name" value="Endouclease-III_FeS-bd_BS"/>
</dbReference>
<protein>
    <recommendedName>
        <fullName evidence="5 14">Adenine DNA glycosylase</fullName>
        <ecNumber evidence="4 14">3.2.2.31</ecNumber>
    </recommendedName>
</protein>
<dbReference type="Pfam" id="PF10576">
    <property type="entry name" value="EndIII_4Fe-2S"/>
    <property type="match status" value="1"/>
</dbReference>
<dbReference type="InterPro" id="IPR015797">
    <property type="entry name" value="NUDIX_hydrolase-like_dom_sf"/>
</dbReference>
<dbReference type="InterPro" id="IPR023170">
    <property type="entry name" value="HhH_base_excis_C"/>
</dbReference>
<evidence type="ECO:0000313" key="17">
    <source>
        <dbReference type="Proteomes" id="UP000595197"/>
    </source>
</evidence>
<dbReference type="SUPFAM" id="SSF48150">
    <property type="entry name" value="DNA-glycosylase"/>
    <property type="match status" value="1"/>
</dbReference>
<dbReference type="InterPro" id="IPR004036">
    <property type="entry name" value="Endonuclease-III-like_CS2"/>
</dbReference>
<name>A0ABX7B7Z8_9PROT</name>
<evidence type="ECO:0000259" key="15">
    <source>
        <dbReference type="SMART" id="SM00478"/>
    </source>
</evidence>
<dbReference type="EMBL" id="CP067420">
    <property type="protein sequence ID" value="QQP90505.1"/>
    <property type="molecule type" value="Genomic_DNA"/>
</dbReference>
<evidence type="ECO:0000256" key="10">
    <source>
        <dbReference type="ARBA" id="ARBA00023004"/>
    </source>
</evidence>